<dbReference type="Proteomes" id="UP001352852">
    <property type="component" value="Unassembled WGS sequence"/>
</dbReference>
<name>A0ABU7D681_9TELE</name>
<gene>
    <name evidence="1" type="ORF">CHARACLAT_013019</name>
</gene>
<comment type="caution">
    <text evidence="1">The sequence shown here is derived from an EMBL/GenBank/DDBJ whole genome shotgun (WGS) entry which is preliminary data.</text>
</comment>
<organism evidence="1 2">
    <name type="scientific">Characodon lateralis</name>
    <dbReference type="NCBI Taxonomy" id="208331"/>
    <lineage>
        <taxon>Eukaryota</taxon>
        <taxon>Metazoa</taxon>
        <taxon>Chordata</taxon>
        <taxon>Craniata</taxon>
        <taxon>Vertebrata</taxon>
        <taxon>Euteleostomi</taxon>
        <taxon>Actinopterygii</taxon>
        <taxon>Neopterygii</taxon>
        <taxon>Teleostei</taxon>
        <taxon>Neoteleostei</taxon>
        <taxon>Acanthomorphata</taxon>
        <taxon>Ovalentaria</taxon>
        <taxon>Atherinomorphae</taxon>
        <taxon>Cyprinodontiformes</taxon>
        <taxon>Goodeidae</taxon>
        <taxon>Characodon</taxon>
    </lineage>
</organism>
<proteinExistence type="predicted"/>
<accession>A0ABU7D681</accession>
<keyword evidence="2" id="KW-1185">Reference proteome</keyword>
<evidence type="ECO:0000313" key="1">
    <source>
        <dbReference type="EMBL" id="MED6270693.1"/>
    </source>
</evidence>
<sequence length="100" mass="11169">MQHRSLGSGLELGTAEASSVGRTLYRYATSHAFSSFICNQTRQLARYTGSRQEMQNHQLLWRLPAFLGSRGGGAQSILLFFKEPEKNVDMNLNLKGMSCI</sequence>
<dbReference type="EMBL" id="JAHUTJ010017314">
    <property type="protein sequence ID" value="MED6270693.1"/>
    <property type="molecule type" value="Genomic_DNA"/>
</dbReference>
<protein>
    <submittedName>
        <fullName evidence="1">Uncharacterized protein</fullName>
    </submittedName>
</protein>
<evidence type="ECO:0000313" key="2">
    <source>
        <dbReference type="Proteomes" id="UP001352852"/>
    </source>
</evidence>
<reference evidence="1 2" key="1">
    <citation type="submission" date="2021-06" db="EMBL/GenBank/DDBJ databases">
        <authorList>
            <person name="Palmer J.M."/>
        </authorList>
    </citation>
    <scope>NUCLEOTIDE SEQUENCE [LARGE SCALE GENOMIC DNA]</scope>
    <source>
        <strain evidence="1 2">CL_MEX2019</strain>
        <tissue evidence="1">Muscle</tissue>
    </source>
</reference>